<dbReference type="OrthoDB" id="985808at2"/>
<reference evidence="1 2" key="1">
    <citation type="journal article" date="2015" name="Sci. Rep.">
        <title>Unraveling adaptation of Pontibacter korlensis to radiation and infertility in desert through complete genome and comparative transcriptomic analysis.</title>
        <authorList>
            <person name="Dai J."/>
            <person name="Dai W."/>
            <person name="Qiu C."/>
            <person name="Yang Z."/>
            <person name="Zhang Y."/>
            <person name="Zhou M."/>
            <person name="Zhang L."/>
            <person name="Fang C."/>
            <person name="Gao Q."/>
            <person name="Yang Q."/>
            <person name="Li X."/>
            <person name="Wang Z."/>
            <person name="Wang Z."/>
            <person name="Jia Z."/>
            <person name="Chen X."/>
        </authorList>
    </citation>
    <scope>NUCLEOTIDE SEQUENCE [LARGE SCALE GENOMIC DNA]</scope>
    <source>
        <strain evidence="1 2">X14-1T</strain>
    </source>
</reference>
<sequence length="176" mass="20154">MKIGRICILAFTSLIALSCKKEAQNTDYHWVTRKNTINQIAKIERQEKGDTTILSYFASSDTLNYFTVNSNLLFIDGSYQDGVLHQLVDTTIIISDKEYRVAKYIQNEEVIDGGVVHYYTPQFGVFAIHSNTWSGLQYLQSTDSTKNKLIKRLIKATVPEFYVRGELKSELEKLIN</sequence>
<dbReference type="HOGENOM" id="CLU_1523806_0_0_10"/>
<dbReference type="EMBL" id="CP009621">
    <property type="protein sequence ID" value="AKD05322.1"/>
    <property type="molecule type" value="Genomic_DNA"/>
</dbReference>
<evidence type="ECO:0000313" key="1">
    <source>
        <dbReference type="EMBL" id="AKD05322.1"/>
    </source>
</evidence>
<name>A0A0E3UYP5_9BACT</name>
<dbReference type="RefSeq" id="WP_046313657.1">
    <property type="nucleotide sequence ID" value="NZ_CBCSCY010000042.1"/>
</dbReference>
<dbReference type="PATRIC" id="fig|400092.3.peg.4943"/>
<proteinExistence type="predicted"/>
<dbReference type="PROSITE" id="PS51257">
    <property type="entry name" value="PROKAR_LIPOPROTEIN"/>
    <property type="match status" value="1"/>
</dbReference>
<evidence type="ECO:0000313" key="2">
    <source>
        <dbReference type="Proteomes" id="UP000033109"/>
    </source>
</evidence>
<protein>
    <submittedName>
        <fullName evidence="1">Uncharacterized protein</fullName>
    </submittedName>
</protein>
<dbReference type="AlphaFoldDB" id="A0A0E3UYP5"/>
<keyword evidence="2" id="KW-1185">Reference proteome</keyword>
<gene>
    <name evidence="1" type="ORF">PKOR_22510</name>
</gene>
<organism evidence="1 2">
    <name type="scientific">Pontibacter korlensis</name>
    <dbReference type="NCBI Taxonomy" id="400092"/>
    <lineage>
        <taxon>Bacteria</taxon>
        <taxon>Pseudomonadati</taxon>
        <taxon>Bacteroidota</taxon>
        <taxon>Cytophagia</taxon>
        <taxon>Cytophagales</taxon>
        <taxon>Hymenobacteraceae</taxon>
        <taxon>Pontibacter</taxon>
    </lineage>
</organism>
<dbReference type="KEGG" id="pko:PKOR_22510"/>
<accession>A0A0E3UYP5</accession>
<dbReference type="Proteomes" id="UP000033109">
    <property type="component" value="Chromosome"/>
</dbReference>